<gene>
    <name evidence="1" type="ORF">Glove_92g43</name>
</gene>
<dbReference type="EMBL" id="PQFF01000088">
    <property type="protein sequence ID" value="RHZ83473.1"/>
    <property type="molecule type" value="Genomic_DNA"/>
</dbReference>
<reference evidence="1 2" key="1">
    <citation type="submission" date="2018-08" db="EMBL/GenBank/DDBJ databases">
        <title>Genome and evolution of the arbuscular mycorrhizal fungus Diversispora epigaea (formerly Glomus versiforme) and its bacterial endosymbionts.</title>
        <authorList>
            <person name="Sun X."/>
            <person name="Fei Z."/>
            <person name="Harrison M."/>
        </authorList>
    </citation>
    <scope>NUCLEOTIDE SEQUENCE [LARGE SCALE GENOMIC DNA]</scope>
    <source>
        <strain evidence="1 2">IT104</strain>
    </source>
</reference>
<keyword evidence="2" id="KW-1185">Reference proteome</keyword>
<accession>A0A397JES7</accession>
<proteinExistence type="predicted"/>
<dbReference type="STRING" id="1348612.A0A397JES7"/>
<comment type="caution">
    <text evidence="1">The sequence shown here is derived from an EMBL/GenBank/DDBJ whole genome shotgun (WGS) entry which is preliminary data.</text>
</comment>
<dbReference type="OrthoDB" id="2435677at2759"/>
<name>A0A397JES7_9GLOM</name>
<organism evidence="1 2">
    <name type="scientific">Diversispora epigaea</name>
    <dbReference type="NCBI Taxonomy" id="1348612"/>
    <lineage>
        <taxon>Eukaryota</taxon>
        <taxon>Fungi</taxon>
        <taxon>Fungi incertae sedis</taxon>
        <taxon>Mucoromycota</taxon>
        <taxon>Glomeromycotina</taxon>
        <taxon>Glomeromycetes</taxon>
        <taxon>Diversisporales</taxon>
        <taxon>Diversisporaceae</taxon>
        <taxon>Diversispora</taxon>
    </lineage>
</organism>
<sequence>MQDNESSSDTDGSLEANKNLQTNVKYKSTNALKIRQFSIINNLHMDKVKSKDISIKKFLANLASIMLMTLCSSCNIALQNMYKTISNRGEVTKEKIFKKKELTHLNVLAKIKDLQDLRGRALLTAKPTSAVNMRMYANEEQMAKAKIMNEFVYQVDLVHEICNVGVKLIQIGHFSYRQYKKSVLVTIR</sequence>
<evidence type="ECO:0000313" key="1">
    <source>
        <dbReference type="EMBL" id="RHZ83473.1"/>
    </source>
</evidence>
<evidence type="ECO:0000313" key="2">
    <source>
        <dbReference type="Proteomes" id="UP000266861"/>
    </source>
</evidence>
<protein>
    <submittedName>
        <fullName evidence="1">Uncharacterized protein</fullName>
    </submittedName>
</protein>
<dbReference type="AlphaFoldDB" id="A0A397JES7"/>
<dbReference type="Proteomes" id="UP000266861">
    <property type="component" value="Unassembled WGS sequence"/>
</dbReference>